<dbReference type="EMBL" id="CP051627">
    <property type="protein sequence ID" value="UPT21306.1"/>
    <property type="molecule type" value="Genomic_DNA"/>
</dbReference>
<evidence type="ECO:0000259" key="1">
    <source>
        <dbReference type="Pfam" id="PF13845"/>
    </source>
</evidence>
<dbReference type="RefSeq" id="WP_248593612.1">
    <property type="nucleotide sequence ID" value="NZ_BAABEB010000002.1"/>
</dbReference>
<protein>
    <recommendedName>
        <fullName evidence="1">Septum formation-related domain-containing protein</fullName>
    </recommendedName>
</protein>
<organism evidence="2 3">
    <name type="scientific">Thermobifida alba</name>
    <name type="common">Thermomonospora alba</name>
    <dbReference type="NCBI Taxonomy" id="53522"/>
    <lineage>
        <taxon>Bacteria</taxon>
        <taxon>Bacillati</taxon>
        <taxon>Actinomycetota</taxon>
        <taxon>Actinomycetes</taxon>
        <taxon>Streptosporangiales</taxon>
        <taxon>Nocardiopsidaceae</taxon>
        <taxon>Thermobifida</taxon>
    </lineage>
</organism>
<evidence type="ECO:0000313" key="2">
    <source>
        <dbReference type="EMBL" id="UPT21306.1"/>
    </source>
</evidence>
<sequence>MTLGSSRWGLGRAAAATAIAAATLALSGCGLLLRGGGSGLDQALQDLEQGLDEMETPSGTTEEDVFDIGVGDCLPSEETEVEGEVSTVQTVPCSEPHGGEAYAAGDMPDGAYPGEFEIQEFGDEFCIDEFNLFVGTSYEYSELDFTYYFPTDQSWANGDREILCIVYDPNGDVTGTLEGAAR</sequence>
<evidence type="ECO:0000313" key="3">
    <source>
        <dbReference type="Proteomes" id="UP000832041"/>
    </source>
</evidence>
<accession>A0ABY4L2X6</accession>
<gene>
    <name evidence="2" type="ORF">FOF52_10310</name>
</gene>
<dbReference type="PROSITE" id="PS51257">
    <property type="entry name" value="PROKAR_LIPOPROTEIN"/>
    <property type="match status" value="1"/>
</dbReference>
<keyword evidence="3" id="KW-1185">Reference proteome</keyword>
<feature type="domain" description="Septum formation-related" evidence="1">
    <location>
        <begin position="71"/>
        <end position="171"/>
    </location>
</feature>
<dbReference type="Pfam" id="PF13845">
    <property type="entry name" value="Septum_form"/>
    <property type="match status" value="1"/>
</dbReference>
<name>A0ABY4L2X6_THEAE</name>
<dbReference type="InterPro" id="IPR026004">
    <property type="entry name" value="Septum_form"/>
</dbReference>
<dbReference type="Proteomes" id="UP000832041">
    <property type="component" value="Chromosome"/>
</dbReference>
<reference evidence="2 3" key="1">
    <citation type="submission" date="2020-04" db="EMBL/GenBank/DDBJ databases">
        <title>Thermobifida alba genome sequencing and assembly.</title>
        <authorList>
            <person name="Luzics S."/>
            <person name="Horvath B."/>
            <person name="Nagy I."/>
            <person name="Toth A."/>
            <person name="Nagy I."/>
            <person name="Kukolya J."/>
        </authorList>
    </citation>
    <scope>NUCLEOTIDE SEQUENCE [LARGE SCALE GENOMIC DNA]</scope>
    <source>
        <strain evidence="2 3">DSM 43795</strain>
    </source>
</reference>
<proteinExistence type="predicted"/>